<name>A0A507B4S4_9PEZI</name>
<dbReference type="PANTHER" id="PTHR10102:SF0">
    <property type="entry name" value="DNA-DIRECTED RNA POLYMERASE, MITOCHONDRIAL"/>
    <property type="match status" value="1"/>
</dbReference>
<dbReference type="PROSITE" id="PS51257">
    <property type="entry name" value="PROKAR_LIPOPROTEIN"/>
    <property type="match status" value="1"/>
</dbReference>
<dbReference type="InParanoid" id="A0A507B4S4"/>
<dbReference type="Gene3D" id="1.10.287.280">
    <property type="match status" value="1"/>
</dbReference>
<dbReference type="EC" id="2.7.7.6" evidence="11"/>
<dbReference type="InterPro" id="IPR029262">
    <property type="entry name" value="RPOL_N"/>
</dbReference>
<evidence type="ECO:0000256" key="1">
    <source>
        <dbReference type="ARBA" id="ARBA00004026"/>
    </source>
</evidence>
<dbReference type="Pfam" id="PF14700">
    <property type="entry name" value="RPOL_N"/>
    <property type="match status" value="1"/>
</dbReference>
<evidence type="ECO:0000256" key="11">
    <source>
        <dbReference type="RuleBase" id="RU003805"/>
    </source>
</evidence>
<evidence type="ECO:0000256" key="4">
    <source>
        <dbReference type="ARBA" id="ARBA00022478"/>
    </source>
</evidence>
<dbReference type="GO" id="GO:0003899">
    <property type="term" value="F:DNA-directed RNA polymerase activity"/>
    <property type="evidence" value="ECO:0007669"/>
    <property type="project" value="UniProtKB-EC"/>
</dbReference>
<comment type="function">
    <text evidence="1 11">DNA-dependent RNA polymerase catalyzes the transcription of DNA into RNA using the four ribonucleoside triphosphates as substrates.</text>
</comment>
<evidence type="ECO:0000256" key="2">
    <source>
        <dbReference type="ARBA" id="ARBA00004173"/>
    </source>
</evidence>
<sequence length="1383" mass="154305">MLVRSNSFRHSLAVRRLHSFASTPAIAGCLTRPSLSAGPSLHASSTEDLRPWRPRLSRAGTSLQSLRTLATAIDDYKTIDDIPFEHLPESRYPLHTSQSSPRVYDLRPFDVSSPLMVRERSTQIARQRINTNGIPGDPDEMLSLFDACLQVGKLHRASLILKRMGGMGDSPEVDLISLHNRYLRASLERLLTQPNLGKAEELHKWYELQIRNKNIPHTPETVACMLKASLLSSRGSRLQRLIDRYMSMAPGDAGLEVLYMTDILTDQDRATITEVCQRYNLSPGEEQLAAELANSPVAESANSVEAERVDSAVIPPVLSTPQKGMGLRMIKQTLSLFSEIPQGRDIATLSLEERKEIQSRLERDCVDAAVDRWREENQALLKMGLNTSLSSASLNSRLYEWQRDLENRLTREMEMVDAAEAAESKNKEDMDRCLYGPFLKQSSPSRLAAVTILSTLSSLAMHGADKGVPLGVVINQLSKIAEEDIRAQIRSKESTSKKFKQSKVSARSALRKANSPLPEQAPVDDVQTNVINPEAYTDKSWPLAIKTKVGAALLSALIESAKVTVVKEDQVTSTLLSQVQPAFTHATQFKRGKKVGMLLPNQTLVELMKREPRGDFLARHLPMVVEPAPWSKFDKGGFLEYPTPLVRIKHGEKDQKIYTQAAIARGDMDQVLKGLDVLGRTAWNINKPVFDVMLEAWNTGEPIADIPALHPDIPTPPEPDSSDDPMQRRLWIKAVKAAENHRSGLHSVRCFMNFQLEIARAFRDQTFYFPHNIDFRGRAYPIPTYLNHMGADHVRGLMCFAKGKELGEEGLRWLKVHLANVYGFDKASLKEREAFAMDNVENIIDSATNPLKGKRWWLKAEDPWQCLATCYELKAALDCADPTQYISHLPVHQDGTCNGLQHYAALGGDTWGAQQVNLVPGDRPADVYSAVADLVKENIAADLEQGNPFAVALTGKITRKVVKQTVMTNVYGVTFSGAKKQVLKQLDALYPDLQSQTGLDPLILASYIATKIFKALSTMFRGAHDIQYWLGEIGGRVCRALTPDQLARLENQPTPAKKGIRAKAAKTSTEEILSQFRSTLVWTTPLRMPVAQPYRKSGTRTISTCLQDLILVSPESSDPVHRRKQLQAFPPNFIHSLDASHMILSALECDAMGLSFAAVHDSFWTHAADVNKMNGVIRDAFIRIHSEDVIGRLASEFEARYKGSIYLAKVNQNTPVAKKIIAFRKKARMSLRDELLLEKTRLQLLKSTDPEEVAEGKKMVTAASIFEEMSASEDIIEPEDMDEIGLGSIPANEKKSAEALEATTAEDIKHEDGDMEASTDEPEDRLQSLLGTDHFELRVTKPRPQQRAAEKTIQIWLPLTFPAIPEKGDFDVQRLKASEYFFS</sequence>
<evidence type="ECO:0000256" key="8">
    <source>
        <dbReference type="ARBA" id="ARBA00023128"/>
    </source>
</evidence>
<dbReference type="Gene3D" id="1.10.287.260">
    <property type="match status" value="1"/>
</dbReference>
<dbReference type="InterPro" id="IPR043502">
    <property type="entry name" value="DNA/RNA_pol_sf"/>
</dbReference>
<reference evidence="14 15" key="1">
    <citation type="submission" date="2019-06" db="EMBL/GenBank/DDBJ databases">
        <title>Draft genome sequence of the filamentous fungus Phialemoniopsis curvata isolated from diesel fuel.</title>
        <authorList>
            <person name="Varaljay V.A."/>
            <person name="Lyon W.J."/>
            <person name="Crouch A.L."/>
            <person name="Drake C.E."/>
            <person name="Hollomon J.M."/>
            <person name="Nadeau L.J."/>
            <person name="Nunn H.S."/>
            <person name="Stevenson B.S."/>
            <person name="Bojanowski C.L."/>
            <person name="Crookes-Goodson W.J."/>
        </authorList>
    </citation>
    <scope>NUCLEOTIDE SEQUENCE [LARGE SCALE GENOMIC DNA]</scope>
    <source>
        <strain evidence="14 15">D216</strain>
    </source>
</reference>
<evidence type="ECO:0000259" key="13">
    <source>
        <dbReference type="SMART" id="SM01311"/>
    </source>
</evidence>
<dbReference type="SUPFAM" id="SSF56672">
    <property type="entry name" value="DNA/RNA polymerases"/>
    <property type="match status" value="1"/>
</dbReference>
<keyword evidence="7" id="KW-0809">Transit peptide</keyword>
<protein>
    <recommendedName>
        <fullName evidence="11">DNA-directed RNA polymerase</fullName>
        <ecNumber evidence="11">2.7.7.6</ecNumber>
    </recommendedName>
</protein>
<keyword evidence="6 11" id="KW-0548">Nucleotidyltransferase</keyword>
<evidence type="ECO:0000313" key="14">
    <source>
        <dbReference type="EMBL" id="TPX14086.1"/>
    </source>
</evidence>
<dbReference type="Pfam" id="PF00940">
    <property type="entry name" value="RNA_pol"/>
    <property type="match status" value="1"/>
</dbReference>
<evidence type="ECO:0000256" key="5">
    <source>
        <dbReference type="ARBA" id="ARBA00022679"/>
    </source>
</evidence>
<dbReference type="PROSITE" id="PS00900">
    <property type="entry name" value="RNA_POL_PHAGE_1"/>
    <property type="match status" value="1"/>
</dbReference>
<comment type="subcellular location">
    <subcellularLocation>
        <location evidence="2">Mitochondrion</location>
    </subcellularLocation>
</comment>
<gene>
    <name evidence="14" type="ORF">E0L32_000480</name>
</gene>
<dbReference type="FunFam" id="1.10.287.280:FF:000001">
    <property type="entry name" value="DNA-directed RNA polymerase"/>
    <property type="match status" value="1"/>
</dbReference>
<dbReference type="PROSITE" id="PS00489">
    <property type="entry name" value="RNA_POL_PHAGE_2"/>
    <property type="match status" value="1"/>
</dbReference>
<feature type="domain" description="DNA-directed RNA polymerase N-terminal" evidence="13">
    <location>
        <begin position="356"/>
        <end position="680"/>
    </location>
</feature>
<dbReference type="STRING" id="1093900.A0A507B4S4"/>
<dbReference type="FunCoup" id="A0A507B4S4">
    <property type="interactions" value="232"/>
</dbReference>
<keyword evidence="5 11" id="KW-0808">Transferase</keyword>
<dbReference type="GeneID" id="41967927"/>
<evidence type="ECO:0000256" key="3">
    <source>
        <dbReference type="ARBA" id="ARBA00009493"/>
    </source>
</evidence>
<evidence type="ECO:0000256" key="12">
    <source>
        <dbReference type="SAM" id="MobiDB-lite"/>
    </source>
</evidence>
<dbReference type="InterPro" id="IPR024075">
    <property type="entry name" value="DNA-dir_RNA_pol_helix_hairp_sf"/>
</dbReference>
<dbReference type="InterPro" id="IPR046950">
    <property type="entry name" value="DNA-dir_Rpol_C_phage-type"/>
</dbReference>
<dbReference type="Gene3D" id="1.10.150.20">
    <property type="entry name" value="5' to 3' exonuclease, C-terminal subdomain"/>
    <property type="match status" value="1"/>
</dbReference>
<comment type="caution">
    <text evidence="14">The sequence shown here is derived from an EMBL/GenBank/DDBJ whole genome shotgun (WGS) entry which is preliminary data.</text>
</comment>
<dbReference type="FunFam" id="1.10.150.20:FF:000041">
    <property type="entry name" value="DNA-directed RNA polymerase"/>
    <property type="match status" value="1"/>
</dbReference>
<evidence type="ECO:0000256" key="7">
    <source>
        <dbReference type="ARBA" id="ARBA00022946"/>
    </source>
</evidence>
<evidence type="ECO:0000256" key="9">
    <source>
        <dbReference type="ARBA" id="ARBA00023163"/>
    </source>
</evidence>
<dbReference type="RefSeq" id="XP_030995797.1">
    <property type="nucleotide sequence ID" value="XM_031139258.1"/>
</dbReference>
<evidence type="ECO:0000256" key="6">
    <source>
        <dbReference type="ARBA" id="ARBA00022695"/>
    </source>
</evidence>
<accession>A0A507B4S4</accession>
<comment type="similarity">
    <text evidence="3 11">Belongs to the phage and mitochondrial RNA polymerase family.</text>
</comment>
<dbReference type="FunFam" id="1.10.287.260:FF:000001">
    <property type="entry name" value="DNA-directed RNA polymerase"/>
    <property type="match status" value="1"/>
</dbReference>
<dbReference type="InterPro" id="IPR002092">
    <property type="entry name" value="DNA-dir_Rpol_phage-type"/>
</dbReference>
<keyword evidence="4 11" id="KW-0240">DNA-directed RNA polymerase</keyword>
<keyword evidence="9 11" id="KW-0804">Transcription</keyword>
<proteinExistence type="inferred from homology"/>
<dbReference type="Gene3D" id="1.10.1320.10">
    <property type="entry name" value="DNA-directed RNA polymerase, N-terminal domain"/>
    <property type="match status" value="1"/>
</dbReference>
<evidence type="ECO:0000313" key="15">
    <source>
        <dbReference type="Proteomes" id="UP000319257"/>
    </source>
</evidence>
<dbReference type="GO" id="GO:0034245">
    <property type="term" value="C:mitochondrial DNA-directed RNA polymerase complex"/>
    <property type="evidence" value="ECO:0007669"/>
    <property type="project" value="TreeGrafter"/>
</dbReference>
<organism evidence="14 15">
    <name type="scientific">Thyridium curvatum</name>
    <dbReference type="NCBI Taxonomy" id="1093900"/>
    <lineage>
        <taxon>Eukaryota</taxon>
        <taxon>Fungi</taxon>
        <taxon>Dikarya</taxon>
        <taxon>Ascomycota</taxon>
        <taxon>Pezizomycotina</taxon>
        <taxon>Sordariomycetes</taxon>
        <taxon>Sordariomycetidae</taxon>
        <taxon>Thyridiales</taxon>
        <taxon>Thyridiaceae</taxon>
        <taxon>Thyridium</taxon>
    </lineage>
</organism>
<dbReference type="PANTHER" id="PTHR10102">
    <property type="entry name" value="DNA-DIRECTED RNA POLYMERASE, MITOCHONDRIAL"/>
    <property type="match status" value="1"/>
</dbReference>
<keyword evidence="8" id="KW-0496">Mitochondrion</keyword>
<dbReference type="GO" id="GO:0001018">
    <property type="term" value="F:mitochondrial promoter sequence-specific DNA binding"/>
    <property type="evidence" value="ECO:0007669"/>
    <property type="project" value="TreeGrafter"/>
</dbReference>
<dbReference type="EMBL" id="SKBQ01000002">
    <property type="protein sequence ID" value="TPX14086.1"/>
    <property type="molecule type" value="Genomic_DNA"/>
</dbReference>
<dbReference type="OrthoDB" id="276422at2759"/>
<evidence type="ECO:0000256" key="10">
    <source>
        <dbReference type="ARBA" id="ARBA00048552"/>
    </source>
</evidence>
<dbReference type="InterPro" id="IPR037159">
    <property type="entry name" value="RNA_POL_N_sf"/>
</dbReference>
<keyword evidence="15" id="KW-1185">Reference proteome</keyword>
<dbReference type="GO" id="GO:0006390">
    <property type="term" value="P:mitochondrial transcription"/>
    <property type="evidence" value="ECO:0007669"/>
    <property type="project" value="TreeGrafter"/>
</dbReference>
<dbReference type="SMART" id="SM01311">
    <property type="entry name" value="RPOL_N"/>
    <property type="match status" value="1"/>
</dbReference>
<dbReference type="Proteomes" id="UP000319257">
    <property type="component" value="Unassembled WGS sequence"/>
</dbReference>
<comment type="catalytic activity">
    <reaction evidence="10 11">
        <text>RNA(n) + a ribonucleoside 5'-triphosphate = RNA(n+1) + diphosphate</text>
        <dbReference type="Rhea" id="RHEA:21248"/>
        <dbReference type="Rhea" id="RHEA-COMP:14527"/>
        <dbReference type="Rhea" id="RHEA-COMP:17342"/>
        <dbReference type="ChEBI" id="CHEBI:33019"/>
        <dbReference type="ChEBI" id="CHEBI:61557"/>
        <dbReference type="ChEBI" id="CHEBI:140395"/>
        <dbReference type="EC" id="2.7.7.6"/>
    </reaction>
</comment>
<feature type="region of interest" description="Disordered" evidence="12">
    <location>
        <begin position="491"/>
        <end position="521"/>
    </location>
</feature>